<dbReference type="PANTHER" id="PTHR11575:SF42">
    <property type="entry name" value="SULFUR OXIDATION PROTEIN SOXB"/>
    <property type="match status" value="1"/>
</dbReference>
<organism evidence="2 3">
    <name type="scientific">Advenella kashmirensis</name>
    <dbReference type="NCBI Taxonomy" id="310575"/>
    <lineage>
        <taxon>Bacteria</taxon>
        <taxon>Pseudomonadati</taxon>
        <taxon>Pseudomonadota</taxon>
        <taxon>Betaproteobacteria</taxon>
        <taxon>Burkholderiales</taxon>
        <taxon>Alcaligenaceae</taxon>
    </lineage>
</organism>
<dbReference type="AlphaFoldDB" id="A0A356LBY8"/>
<dbReference type="PROSITE" id="PS51318">
    <property type="entry name" value="TAT"/>
    <property type="match status" value="1"/>
</dbReference>
<keyword evidence="2" id="KW-0378">Hydrolase</keyword>
<dbReference type="InterPro" id="IPR029052">
    <property type="entry name" value="Metallo-depent_PP-like"/>
</dbReference>
<dbReference type="GO" id="GO:0009166">
    <property type="term" value="P:nucleotide catabolic process"/>
    <property type="evidence" value="ECO:0007669"/>
    <property type="project" value="InterPro"/>
</dbReference>
<evidence type="ECO:0000313" key="2">
    <source>
        <dbReference type="EMBL" id="HBP28520.1"/>
    </source>
</evidence>
<dbReference type="SUPFAM" id="SSF55816">
    <property type="entry name" value="5'-nucleotidase (syn. UDP-sugar hydrolase), C-terminal domain"/>
    <property type="match status" value="1"/>
</dbReference>
<proteinExistence type="predicted"/>
<dbReference type="Gene3D" id="6.10.140.570">
    <property type="match status" value="1"/>
</dbReference>
<dbReference type="InterPro" id="IPR006179">
    <property type="entry name" value="5_nucleotidase/apyrase"/>
</dbReference>
<dbReference type="PANTHER" id="PTHR11575">
    <property type="entry name" value="5'-NUCLEOTIDASE-RELATED"/>
    <property type="match status" value="1"/>
</dbReference>
<dbReference type="GO" id="GO:0030288">
    <property type="term" value="C:outer membrane-bounded periplasmic space"/>
    <property type="evidence" value="ECO:0007669"/>
    <property type="project" value="TreeGrafter"/>
</dbReference>
<dbReference type="EMBL" id="DOEK01000005">
    <property type="protein sequence ID" value="HBP28520.1"/>
    <property type="molecule type" value="Genomic_DNA"/>
</dbReference>
<dbReference type="Proteomes" id="UP000264036">
    <property type="component" value="Unassembled WGS sequence"/>
</dbReference>
<name>A0A356LBY8_9BURK</name>
<feature type="domain" description="5'-Nucleotidase C-terminal" evidence="1">
    <location>
        <begin position="423"/>
        <end position="546"/>
    </location>
</feature>
<dbReference type="InterPro" id="IPR006311">
    <property type="entry name" value="TAT_signal"/>
</dbReference>
<dbReference type="GO" id="GO:0016787">
    <property type="term" value="F:hydrolase activity"/>
    <property type="evidence" value="ECO:0007669"/>
    <property type="project" value="UniProtKB-KW"/>
</dbReference>
<gene>
    <name evidence="2" type="ORF">DD666_03780</name>
</gene>
<comment type="caution">
    <text evidence="2">The sequence shown here is derived from an EMBL/GenBank/DDBJ whole genome shotgun (WGS) entry which is preliminary data.</text>
</comment>
<dbReference type="Gene3D" id="3.90.780.10">
    <property type="entry name" value="5'-Nucleotidase, C-terminal domain"/>
    <property type="match status" value="1"/>
</dbReference>
<evidence type="ECO:0000259" key="1">
    <source>
        <dbReference type="Pfam" id="PF02872"/>
    </source>
</evidence>
<protein>
    <submittedName>
        <fullName evidence="2">Thiosulfohydrolase SoxB</fullName>
    </submittedName>
</protein>
<accession>A0A356LBY8</accession>
<reference evidence="2 3" key="1">
    <citation type="journal article" date="2018" name="Nat. Biotechnol.">
        <title>A standardized bacterial taxonomy based on genome phylogeny substantially revises the tree of life.</title>
        <authorList>
            <person name="Parks D.H."/>
            <person name="Chuvochina M."/>
            <person name="Waite D.W."/>
            <person name="Rinke C."/>
            <person name="Skarshewski A."/>
            <person name="Chaumeil P.A."/>
            <person name="Hugenholtz P."/>
        </authorList>
    </citation>
    <scope>NUCLEOTIDE SEQUENCE [LARGE SCALE GENOMIC DNA]</scope>
    <source>
        <strain evidence="2">UBA10707</strain>
    </source>
</reference>
<dbReference type="InterPro" id="IPR008334">
    <property type="entry name" value="5'-Nucleotdase_C"/>
</dbReference>
<dbReference type="SUPFAM" id="SSF56300">
    <property type="entry name" value="Metallo-dependent phosphatases"/>
    <property type="match status" value="1"/>
</dbReference>
<dbReference type="InterPro" id="IPR036907">
    <property type="entry name" value="5'-Nucleotdase_C_sf"/>
</dbReference>
<dbReference type="Gene3D" id="3.60.21.10">
    <property type="match status" value="1"/>
</dbReference>
<evidence type="ECO:0000313" key="3">
    <source>
        <dbReference type="Proteomes" id="UP000264036"/>
    </source>
</evidence>
<dbReference type="Pfam" id="PF02872">
    <property type="entry name" value="5_nucleotid_C"/>
    <property type="match status" value="1"/>
</dbReference>
<sequence length="632" mass="68811">MHITDRRAFLQLMAAAGTGMFAPAVLRAQQGMEQFYDLPAFGNVSFMHITDVQAQWKPLYYREPTGQVEIGPVSAKPPYVTGDALLQYYNLMIGSAQAYAFSNADYAASAAHYGMLGGVAHLASLIGIVKRSREQAWLLDGGNGNLQSSAPWATTDGAITVHHALGIDLGLPEQAHIQAAIASKDAGQTQPSDPNLPAPAQGRAAHYPYIAHNAFDLVNDNPLFEPYILRKRNGITVAIIGQVAHNEPFAKGNCDEHTMPDAKTGIKERSVMRLDEHNLQRIVDDVRTKGAQAVLLLSRAGVDADLQLATRVTGIDVILGGRSATPLPEPILVSNNKGKTAVTNAGAQGRFLAVLDLDIDKGGLADFRYSLLPVVASFVQADSRLAKTVDNAYATANTSLSEQIAMTEGLLYRRGTFNGTWDELLLQAMLQRSGAQIALYPGYRWGSTLLPGAAIVREDIINQLALGDTQMCLGAVRGRHIHAMLEAAAQALFDPDAYKRSEQDMLRTGGLRYRIDPDQESGKRITNVMVGSQPLMVDEKYKVAAWGLTVPFEFDQAAPTDATRADVESKITNRIESKDTAQANATTIESAHMPATTTLIMLDVLENYLKQHKTIPEMEPYQPRIVREKRQI</sequence>